<accession>A0ABV1REE7</accession>
<evidence type="ECO:0000313" key="2">
    <source>
        <dbReference type="Proteomes" id="UP001467690"/>
    </source>
</evidence>
<name>A0ABV1REE7_9ALTE</name>
<organism evidence="1 2">
    <name type="scientific">Catenovulum sediminis</name>
    <dbReference type="NCBI Taxonomy" id="1740262"/>
    <lineage>
        <taxon>Bacteria</taxon>
        <taxon>Pseudomonadati</taxon>
        <taxon>Pseudomonadota</taxon>
        <taxon>Gammaproteobacteria</taxon>
        <taxon>Alteromonadales</taxon>
        <taxon>Alteromonadaceae</taxon>
        <taxon>Catenovulum</taxon>
    </lineage>
</organism>
<evidence type="ECO:0000313" key="1">
    <source>
        <dbReference type="EMBL" id="MER2491135.1"/>
    </source>
</evidence>
<protein>
    <submittedName>
        <fullName evidence="1">Uncharacterized protein</fullName>
    </submittedName>
</protein>
<proteinExistence type="predicted"/>
<reference evidence="1 2" key="1">
    <citation type="submission" date="2024-06" db="EMBL/GenBank/DDBJ databases">
        <authorList>
            <person name="Chen R.Y."/>
        </authorList>
    </citation>
    <scope>NUCLEOTIDE SEQUENCE [LARGE SCALE GENOMIC DNA]</scope>
    <source>
        <strain evidence="1 2">D2</strain>
    </source>
</reference>
<comment type="caution">
    <text evidence="1">The sequence shown here is derived from an EMBL/GenBank/DDBJ whole genome shotgun (WGS) entry which is preliminary data.</text>
</comment>
<dbReference type="Proteomes" id="UP001467690">
    <property type="component" value="Unassembled WGS sequence"/>
</dbReference>
<dbReference type="EMBL" id="JBELOE010000083">
    <property type="protein sequence ID" value="MER2491135.1"/>
    <property type="molecule type" value="Genomic_DNA"/>
</dbReference>
<dbReference type="RefSeq" id="WP_350400840.1">
    <property type="nucleotide sequence ID" value="NZ_JBELOE010000083.1"/>
</dbReference>
<gene>
    <name evidence="1" type="ORF">ABS311_04490</name>
</gene>
<keyword evidence="2" id="KW-1185">Reference proteome</keyword>
<sequence>MLKKLLFWTVVLATVFYIWQQPEFHSYKQRIINEIMGIATETTSQSKKPAARDLVNHFSHKMKDWPSEEQYHLKFITRSTDALVHFENKYCRERILYHPVFPDDKLIEICSEAKKIIKLLILN</sequence>